<keyword evidence="1" id="KW-0472">Membrane</keyword>
<evidence type="ECO:0000313" key="2">
    <source>
        <dbReference type="EMBL" id="MFD2586933.1"/>
    </source>
</evidence>
<evidence type="ECO:0000313" key="3">
    <source>
        <dbReference type="Proteomes" id="UP001597526"/>
    </source>
</evidence>
<comment type="caution">
    <text evidence="2">The sequence shown here is derived from an EMBL/GenBank/DDBJ whole genome shotgun (WGS) entry which is preliminary data.</text>
</comment>
<keyword evidence="1" id="KW-1133">Transmembrane helix</keyword>
<accession>A0ABW5MW20</accession>
<dbReference type="Proteomes" id="UP001597526">
    <property type="component" value="Unassembled WGS sequence"/>
</dbReference>
<reference evidence="3" key="1">
    <citation type="journal article" date="2019" name="Int. J. Syst. Evol. Microbiol.">
        <title>The Global Catalogue of Microorganisms (GCM) 10K type strain sequencing project: providing services to taxonomists for standard genome sequencing and annotation.</title>
        <authorList>
            <consortium name="The Broad Institute Genomics Platform"/>
            <consortium name="The Broad Institute Genome Sequencing Center for Infectious Disease"/>
            <person name="Wu L."/>
            <person name="Ma J."/>
        </authorList>
    </citation>
    <scope>NUCLEOTIDE SEQUENCE [LARGE SCALE GENOMIC DNA]</scope>
    <source>
        <strain evidence="3">KCTC 52368</strain>
    </source>
</reference>
<evidence type="ECO:0000256" key="1">
    <source>
        <dbReference type="SAM" id="Phobius"/>
    </source>
</evidence>
<name>A0ABW5MW20_9FLAO</name>
<gene>
    <name evidence="2" type="ORF">ACFSQJ_08325</name>
</gene>
<organism evidence="2 3">
    <name type="scientific">Croceitalea marina</name>
    <dbReference type="NCBI Taxonomy" id="1775166"/>
    <lineage>
        <taxon>Bacteria</taxon>
        <taxon>Pseudomonadati</taxon>
        <taxon>Bacteroidota</taxon>
        <taxon>Flavobacteriia</taxon>
        <taxon>Flavobacteriales</taxon>
        <taxon>Flavobacteriaceae</taxon>
        <taxon>Croceitalea</taxon>
    </lineage>
</organism>
<feature type="transmembrane region" description="Helical" evidence="1">
    <location>
        <begin position="71"/>
        <end position="88"/>
    </location>
</feature>
<proteinExistence type="predicted"/>
<keyword evidence="1" id="KW-0812">Transmembrane</keyword>
<sequence>MKKNHKNPHKTPEGYFNSFNERLMDKIAKEESNIPKNDGFSVPEAYFDTFNSTVSDKVKPKVVQLHSYRKYYYAVASVAAIVLMVVFFNQNSNQAKFDFEDLASNEIDAYFDKTDLEFSSYELAEVINLDNVSLLDITDANNTEEGDLILDYLNETTDEIEDLNLDYDEFE</sequence>
<dbReference type="RefSeq" id="WP_377766487.1">
    <property type="nucleotide sequence ID" value="NZ_JBHULB010000008.1"/>
</dbReference>
<keyword evidence="3" id="KW-1185">Reference proteome</keyword>
<dbReference type="EMBL" id="JBHULB010000008">
    <property type="protein sequence ID" value="MFD2586933.1"/>
    <property type="molecule type" value="Genomic_DNA"/>
</dbReference>
<protein>
    <submittedName>
        <fullName evidence="2">Uncharacterized protein</fullName>
    </submittedName>
</protein>